<reference evidence="2 3" key="1">
    <citation type="submission" date="2020-06" db="EMBL/GenBank/DDBJ databases">
        <authorList>
            <person name="Qiu C."/>
            <person name="Liu Z."/>
        </authorList>
    </citation>
    <scope>NUCLEOTIDE SEQUENCE [LARGE SCALE GENOMIC DNA]</scope>
    <source>
        <strain evidence="2 3">EM 1</strain>
    </source>
</reference>
<dbReference type="PANTHER" id="PTHR43737">
    <property type="entry name" value="BLL7424 PROTEIN"/>
    <property type="match status" value="1"/>
</dbReference>
<proteinExistence type="predicted"/>
<gene>
    <name evidence="2" type="ORF">HV832_08670</name>
</gene>
<dbReference type="AlphaFoldDB" id="A0A850QK39"/>
<name>A0A850QK39_9BURK</name>
<feature type="chain" id="PRO_5032567121" evidence="1">
    <location>
        <begin position="28"/>
        <end position="401"/>
    </location>
</feature>
<organism evidence="2 3">
    <name type="scientific">Undibacterium oligocarboniphilum</name>
    <dbReference type="NCBI Taxonomy" id="666702"/>
    <lineage>
        <taxon>Bacteria</taxon>
        <taxon>Pseudomonadati</taxon>
        <taxon>Pseudomonadota</taxon>
        <taxon>Betaproteobacteria</taxon>
        <taxon>Burkholderiales</taxon>
        <taxon>Oxalobacteraceae</taxon>
        <taxon>Undibacterium</taxon>
    </lineage>
</organism>
<dbReference type="Pfam" id="PF07394">
    <property type="entry name" value="DUF1501"/>
    <property type="match status" value="1"/>
</dbReference>
<evidence type="ECO:0000313" key="2">
    <source>
        <dbReference type="EMBL" id="NVO77905.1"/>
    </source>
</evidence>
<dbReference type="EMBL" id="JABXYJ010000004">
    <property type="protein sequence ID" value="NVO77905.1"/>
    <property type="molecule type" value="Genomic_DNA"/>
</dbReference>
<evidence type="ECO:0000313" key="3">
    <source>
        <dbReference type="Proteomes" id="UP000588051"/>
    </source>
</evidence>
<dbReference type="PANTHER" id="PTHR43737:SF1">
    <property type="entry name" value="DUF1501 DOMAIN-CONTAINING PROTEIN"/>
    <property type="match status" value="1"/>
</dbReference>
<feature type="signal peptide" evidence="1">
    <location>
        <begin position="1"/>
        <end position="27"/>
    </location>
</feature>
<dbReference type="RefSeq" id="WP_176803239.1">
    <property type="nucleotide sequence ID" value="NZ_JABXYJ010000004.1"/>
</dbReference>
<dbReference type="Proteomes" id="UP000588051">
    <property type="component" value="Unassembled WGS sequence"/>
</dbReference>
<keyword evidence="1" id="KW-0732">Signal</keyword>
<comment type="caution">
    <text evidence="2">The sequence shown here is derived from an EMBL/GenBank/DDBJ whole genome shotgun (WGS) entry which is preliminary data.</text>
</comment>
<sequence>MDRRQLLQRMAALTALPALSYSSQLLAAPTVQNKLLLVFLRGGYDACHLLVPTGSSFYYESRPNIAIARPGTGADSALALNADWGLHPVLRDSIYPLYLQNEIAFVPFAGTDDLSRSHFETQDSIELGQPLNGRRDFHSGFMNRLAAVLNSSGGPVPAMAFTDQLPLAMQGQAEVVNTAVRNISRQNLDARQSQLIEKMYGQTGLAQQVNEGFTVRQEVAREMQEEMDAANRNAITTKSFTLEAQRIAKMMRDKYTLGFVDIGGWDTHVDQGAAKGMLAGKLDELGRGLTAFRDGMGSQWQQTTVVVISEFGRTFRENGKRGTDHGHGSVYWVMGGNVRGGQILGEQISLTPGQLFQNRDYPVLNEYRAILGGLFGRLYGLNSQQLNTVFQGVRAKEIGLL</sequence>
<protein>
    <submittedName>
        <fullName evidence="2">DUF1501 domain-containing protein</fullName>
    </submittedName>
</protein>
<accession>A0A850QK39</accession>
<evidence type="ECO:0000256" key="1">
    <source>
        <dbReference type="SAM" id="SignalP"/>
    </source>
</evidence>
<keyword evidence="3" id="KW-1185">Reference proteome</keyword>
<dbReference type="InterPro" id="IPR010869">
    <property type="entry name" value="DUF1501"/>
</dbReference>